<dbReference type="PANTHER" id="PTHR22656">
    <property type="entry name" value="EF-HAND CALCIUM-BINDING DOMAIN-CONTAINING PROTEIN 13"/>
    <property type="match status" value="1"/>
</dbReference>
<keyword evidence="2" id="KW-0106">Calcium</keyword>
<protein>
    <submittedName>
        <fullName evidence="4">Uncharacterized protein LOC115941288</fullName>
    </submittedName>
</protein>
<gene>
    <name evidence="4" type="primary">LOC115941288</name>
</gene>
<dbReference type="Proteomes" id="UP000245341">
    <property type="component" value="Unplaced"/>
</dbReference>
<evidence type="ECO:0000313" key="4">
    <source>
        <dbReference type="RefSeq" id="XP_030885117.1"/>
    </source>
</evidence>
<dbReference type="SUPFAM" id="SSF47473">
    <property type="entry name" value="EF-hand"/>
    <property type="match status" value="3"/>
</dbReference>
<dbReference type="OrthoDB" id="9631836at2759"/>
<organism evidence="3 4">
    <name type="scientific">Leptonychotes weddellii</name>
    <name type="common">Weddell seal</name>
    <name type="synonym">Otaria weddellii</name>
    <dbReference type="NCBI Taxonomy" id="9713"/>
    <lineage>
        <taxon>Eukaryota</taxon>
        <taxon>Metazoa</taxon>
        <taxon>Chordata</taxon>
        <taxon>Craniata</taxon>
        <taxon>Vertebrata</taxon>
        <taxon>Euteleostomi</taxon>
        <taxon>Mammalia</taxon>
        <taxon>Eutheria</taxon>
        <taxon>Laurasiatheria</taxon>
        <taxon>Carnivora</taxon>
        <taxon>Caniformia</taxon>
        <taxon>Pinnipedia</taxon>
        <taxon>Phocidae</taxon>
        <taxon>Monachinae</taxon>
        <taxon>Lobodontini</taxon>
        <taxon>Leptonychotes</taxon>
    </lineage>
</organism>
<dbReference type="Gene3D" id="1.10.238.10">
    <property type="entry name" value="EF-hand"/>
    <property type="match status" value="4"/>
</dbReference>
<evidence type="ECO:0000256" key="2">
    <source>
        <dbReference type="ARBA" id="ARBA00022837"/>
    </source>
</evidence>
<reference evidence="4" key="1">
    <citation type="submission" date="2025-08" db="UniProtKB">
        <authorList>
            <consortium name="RefSeq"/>
        </authorList>
    </citation>
    <scope>IDENTIFICATION</scope>
    <source>
        <tissue evidence="4">Liver</tissue>
    </source>
</reference>
<dbReference type="KEGG" id="lww:115941288"/>
<sequence length="395" mass="44580">MGIDLKEKEIQELKDCLPVDANGKIDLNVLVNEVKNITGEKIPTEDLKNVLKDMGIKITDKEHKKLLKTLPVSADKKVFEKALLEGVKSFKGGRVSVRDLKNVLRNTGFRLEEKEIQDLQSHLPVIEDEKIDLDTLMEAASAFTGEKVEANDLKNVLRNMGIETTEKEQLMLLKTLPISRDGKVYKKRLLNSVKPLKGKKVSVKNLNTLAKNMGIQLEKEDFQDLLNHLPIDENKMVDLNVVMDDAKAFTGEKVNVNNLSNVMRKMGLVLTDEEKQQLLKTLPIHADGKVYKNRLLKGVKALSGPRVKLRKVKSVMENMGIKLKDEELEELMSQLSTDDDRTVGLNDLMDTVSCIKGEVIDIQDFDKFLANEGIELTEEDMKELMSHLTVNGPKR</sequence>
<dbReference type="RefSeq" id="XP_030885117.1">
    <property type="nucleotide sequence ID" value="XM_031029257.1"/>
</dbReference>
<dbReference type="AlphaFoldDB" id="A0A7F8QVD1"/>
<dbReference type="PANTHER" id="PTHR22656:SF1">
    <property type="entry name" value="EF-HAND CALCIUM-BINDING DOMAIN-CONTAINING PROTEIN 13"/>
    <property type="match status" value="1"/>
</dbReference>
<proteinExistence type="predicted"/>
<accession>A0A7F8QVD1</accession>
<keyword evidence="3" id="KW-1185">Reference proteome</keyword>
<evidence type="ECO:0000313" key="3">
    <source>
        <dbReference type="Proteomes" id="UP000245341"/>
    </source>
</evidence>
<dbReference type="GeneID" id="115941288"/>
<evidence type="ECO:0000256" key="1">
    <source>
        <dbReference type="ARBA" id="ARBA00022737"/>
    </source>
</evidence>
<dbReference type="InterPro" id="IPR011992">
    <property type="entry name" value="EF-hand-dom_pair"/>
</dbReference>
<keyword evidence="1" id="KW-0677">Repeat</keyword>
<name>A0A7F8QVD1_LEPWE</name>